<comment type="caution">
    <text evidence="3">The sequence shown here is derived from an EMBL/GenBank/DDBJ whole genome shotgun (WGS) entry which is preliminary data.</text>
</comment>
<evidence type="ECO:0000259" key="2">
    <source>
        <dbReference type="Pfam" id="PF12697"/>
    </source>
</evidence>
<dbReference type="InterPro" id="IPR012020">
    <property type="entry name" value="ABHD4"/>
</dbReference>
<dbReference type="PANTHER" id="PTHR10794">
    <property type="entry name" value="ABHYDROLASE DOMAIN-CONTAINING PROTEIN"/>
    <property type="match status" value="1"/>
</dbReference>
<gene>
    <name evidence="3" type="ORF">ACFQ0E_02450</name>
</gene>
<keyword evidence="4" id="KW-1185">Reference proteome</keyword>
<protein>
    <submittedName>
        <fullName evidence="3">YheT family hydrolase</fullName>
    </submittedName>
</protein>
<reference evidence="4" key="1">
    <citation type="journal article" date="2019" name="Int. J. Syst. Evol. Microbiol.">
        <title>The Global Catalogue of Microorganisms (GCM) 10K type strain sequencing project: providing services to taxonomists for standard genome sequencing and annotation.</title>
        <authorList>
            <consortium name="The Broad Institute Genomics Platform"/>
            <consortium name="The Broad Institute Genome Sequencing Center for Infectious Disease"/>
            <person name="Wu L."/>
            <person name="Ma J."/>
        </authorList>
    </citation>
    <scope>NUCLEOTIDE SEQUENCE [LARGE SCALE GENOMIC DNA]</scope>
    <source>
        <strain evidence="4">CCUG 55585</strain>
    </source>
</reference>
<dbReference type="PANTHER" id="PTHR10794:SF63">
    <property type="entry name" value="ALPHA_BETA HYDROLASE 1, ISOFORM A"/>
    <property type="match status" value="1"/>
</dbReference>
<accession>A0ABW2Y9W1</accession>
<dbReference type="InterPro" id="IPR050960">
    <property type="entry name" value="AB_hydrolase_4_sf"/>
</dbReference>
<dbReference type="GO" id="GO:0016787">
    <property type="term" value="F:hydrolase activity"/>
    <property type="evidence" value="ECO:0007669"/>
    <property type="project" value="UniProtKB-KW"/>
</dbReference>
<name>A0ABW2Y9W1_9GAMM</name>
<comment type="similarity">
    <text evidence="1">Belongs to the AB hydrolase superfamily. AB hydrolase 4 family.</text>
</comment>
<dbReference type="PIRSF" id="PIRSF005211">
    <property type="entry name" value="Ab_hydro_YheT"/>
    <property type="match status" value="1"/>
</dbReference>
<evidence type="ECO:0000313" key="4">
    <source>
        <dbReference type="Proteomes" id="UP001597110"/>
    </source>
</evidence>
<dbReference type="Pfam" id="PF12697">
    <property type="entry name" value="Abhydrolase_6"/>
    <property type="match status" value="1"/>
</dbReference>
<feature type="domain" description="AB hydrolase-1" evidence="2">
    <location>
        <begin position="73"/>
        <end position="311"/>
    </location>
</feature>
<proteinExistence type="inferred from homology"/>
<dbReference type="InterPro" id="IPR029058">
    <property type="entry name" value="AB_hydrolase_fold"/>
</dbReference>
<dbReference type="Proteomes" id="UP001597110">
    <property type="component" value="Unassembled WGS sequence"/>
</dbReference>
<dbReference type="RefSeq" id="WP_386822112.1">
    <property type="nucleotide sequence ID" value="NZ_JBHTIF010000001.1"/>
</dbReference>
<keyword evidence="3" id="KW-0378">Hydrolase</keyword>
<dbReference type="SUPFAM" id="SSF53474">
    <property type="entry name" value="alpha/beta-Hydrolases"/>
    <property type="match status" value="1"/>
</dbReference>
<sequence>MISDSPYRAPPSLRSPHLQSLLSTSPLRRTRGAWLLRRTGAVHAPYLVDGGDGIRLEGVHSRLPGVAPRGLALLLHGWEGSVESSYMRMTAVHLLRAGFEVFRLNFRDHGDTHHLNQALFHSNRIDEVVHAARDVADRFLGDSDRPMVLAGYSLGGNFALRVASRAGRAGLPLARVAAVCPVLDPGVTMARMEQGIPFYLRYFERKWRESLRRKRDTFPQYYDFDDSVLKLGLRDLTRWMVERHTDFDSLDAYFNGYSVAGERLASLAVPADILTAADDPVIPVEEFHALTLPSTGRIEIATHGGHCAFLESVRLDGYAERWVTARLSQALE</sequence>
<organism evidence="3 4">
    <name type="scientific">Lysobacter brunescens</name>
    <dbReference type="NCBI Taxonomy" id="262323"/>
    <lineage>
        <taxon>Bacteria</taxon>
        <taxon>Pseudomonadati</taxon>
        <taxon>Pseudomonadota</taxon>
        <taxon>Gammaproteobacteria</taxon>
        <taxon>Lysobacterales</taxon>
        <taxon>Lysobacteraceae</taxon>
        <taxon>Lysobacter</taxon>
    </lineage>
</organism>
<evidence type="ECO:0000313" key="3">
    <source>
        <dbReference type="EMBL" id="MFD0724452.1"/>
    </source>
</evidence>
<evidence type="ECO:0000256" key="1">
    <source>
        <dbReference type="ARBA" id="ARBA00010884"/>
    </source>
</evidence>
<dbReference type="EMBL" id="JBHTIF010000001">
    <property type="protein sequence ID" value="MFD0724452.1"/>
    <property type="molecule type" value="Genomic_DNA"/>
</dbReference>
<dbReference type="Gene3D" id="3.40.50.1820">
    <property type="entry name" value="alpha/beta hydrolase"/>
    <property type="match status" value="1"/>
</dbReference>
<dbReference type="InterPro" id="IPR000073">
    <property type="entry name" value="AB_hydrolase_1"/>
</dbReference>